<evidence type="ECO:0000259" key="2">
    <source>
        <dbReference type="Pfam" id="PF20736"/>
    </source>
</evidence>
<dbReference type="RefSeq" id="XP_033382545.1">
    <property type="nucleotide sequence ID" value="XM_033529988.1"/>
</dbReference>
<dbReference type="EMBL" id="ML978070">
    <property type="protein sequence ID" value="KAF2014206.1"/>
    <property type="molecule type" value="Genomic_DNA"/>
</dbReference>
<dbReference type="GO" id="GO:0005975">
    <property type="term" value="P:carbohydrate metabolic process"/>
    <property type="evidence" value="ECO:0007669"/>
    <property type="project" value="InterPro"/>
</dbReference>
<sequence>MAYPQTAFKAVTLNPGSLIQKRQETVSSATLLYQLEILKSTGRYDAFKLKWHSSYDDAPDVWPIPNHLFWDSDIAKWIEGACYVLQTHPNAEIDAAIHELVDMIRSAQQPDGYINIHFTVVEPEKRFTNLRDFHELYNAGHLIEAALAHQDLYHNDHLMEPILKYVKLLCKTFGDGPNQIHGYPGHPEIELALLRLFERTKDPEHFKLANYFITERGNPTGDDGQHFYVSEAKRRGDDPRKRPDYWPDKSCLWYYSAHAPILEQKSIEGHSVRAMYLLTAAADLILKSESTTPDLKQAVLGLWDNMVDRKMYVTGGIGAMKQWEGFGLDYFLPQGTDEGGCYAETCAAIGVMMLAERLLQSDLDGRFTDIMELCLYNAVLTSMSPNGKEFTYVNQLASSEADPSQRSSWFTCACCPPNILRLLGHIGGYIYTTTGSSANGDIQITTHLYISSTLDLETLGGKGSLTQETNWPWDGTVKFRLKSREDNVTLKVRIPGWASDDFKLSPELLDIGVDKGYLTIPGSWLAENPIFELQLPMKPRLITPHPFTNQDTLSIARGPIVYCVEDTDNPWVTDHFRSLQLDPKCQFIEHDVRDRSTGDEYIALRVENGVSLFKAGAVSGPSTEVKQSKAMRDQGEIVEKLNFVPYFFRASRGGNGQSRVGIRQWHR</sequence>
<dbReference type="GeneID" id="54287385"/>
<organism evidence="4 5">
    <name type="scientific">Aaosphaeria arxii CBS 175.79</name>
    <dbReference type="NCBI Taxonomy" id="1450172"/>
    <lineage>
        <taxon>Eukaryota</taxon>
        <taxon>Fungi</taxon>
        <taxon>Dikarya</taxon>
        <taxon>Ascomycota</taxon>
        <taxon>Pezizomycotina</taxon>
        <taxon>Dothideomycetes</taxon>
        <taxon>Pleosporomycetidae</taxon>
        <taxon>Pleosporales</taxon>
        <taxon>Pleosporales incertae sedis</taxon>
        <taxon>Aaosphaeria</taxon>
    </lineage>
</organism>
<dbReference type="Pfam" id="PF20736">
    <property type="entry name" value="Glyco_hydro127M"/>
    <property type="match status" value="1"/>
</dbReference>
<proteinExistence type="predicted"/>
<dbReference type="Pfam" id="PF20737">
    <property type="entry name" value="Glyco_hydro127C"/>
    <property type="match status" value="1"/>
</dbReference>
<dbReference type="PANTHER" id="PTHR43465:SF2">
    <property type="entry name" value="DUF1680 DOMAIN PROTEIN (AFU_ORTHOLOGUE AFUA_1G08910)"/>
    <property type="match status" value="1"/>
</dbReference>
<dbReference type="InterPro" id="IPR049174">
    <property type="entry name" value="Beta-AFase-like"/>
</dbReference>
<keyword evidence="5" id="KW-1185">Reference proteome</keyword>
<evidence type="ECO:0000259" key="1">
    <source>
        <dbReference type="Pfam" id="PF07944"/>
    </source>
</evidence>
<gene>
    <name evidence="4" type="ORF">BU24DRAFT_433683</name>
</gene>
<keyword evidence="4" id="KW-0378">Hydrolase</keyword>
<dbReference type="AlphaFoldDB" id="A0A6A5XMR7"/>
<dbReference type="InterPro" id="IPR049046">
    <property type="entry name" value="Beta-AFase-like_GH127_middle"/>
</dbReference>
<reference evidence="4" key="1">
    <citation type="journal article" date="2020" name="Stud. Mycol.">
        <title>101 Dothideomycetes genomes: a test case for predicting lifestyles and emergence of pathogens.</title>
        <authorList>
            <person name="Haridas S."/>
            <person name="Albert R."/>
            <person name="Binder M."/>
            <person name="Bloem J."/>
            <person name="Labutti K."/>
            <person name="Salamov A."/>
            <person name="Andreopoulos B."/>
            <person name="Baker S."/>
            <person name="Barry K."/>
            <person name="Bills G."/>
            <person name="Bluhm B."/>
            <person name="Cannon C."/>
            <person name="Castanera R."/>
            <person name="Culley D."/>
            <person name="Daum C."/>
            <person name="Ezra D."/>
            <person name="Gonzalez J."/>
            <person name="Henrissat B."/>
            <person name="Kuo A."/>
            <person name="Liang C."/>
            <person name="Lipzen A."/>
            <person name="Lutzoni F."/>
            <person name="Magnuson J."/>
            <person name="Mondo S."/>
            <person name="Nolan M."/>
            <person name="Ohm R."/>
            <person name="Pangilinan J."/>
            <person name="Park H.-J."/>
            <person name="Ramirez L."/>
            <person name="Alfaro M."/>
            <person name="Sun H."/>
            <person name="Tritt A."/>
            <person name="Yoshinaga Y."/>
            <person name="Zwiers L.-H."/>
            <person name="Turgeon B."/>
            <person name="Goodwin S."/>
            <person name="Spatafora J."/>
            <person name="Crous P."/>
            <person name="Grigoriev I."/>
        </authorList>
    </citation>
    <scope>NUCLEOTIDE SEQUENCE</scope>
    <source>
        <strain evidence="4">CBS 175.79</strain>
    </source>
</reference>
<evidence type="ECO:0000313" key="5">
    <source>
        <dbReference type="Proteomes" id="UP000799778"/>
    </source>
</evidence>
<dbReference type="InterPro" id="IPR012878">
    <property type="entry name" value="Beta-AFase-like_GH127_cat"/>
</dbReference>
<dbReference type="GO" id="GO:0016787">
    <property type="term" value="F:hydrolase activity"/>
    <property type="evidence" value="ECO:0007669"/>
    <property type="project" value="UniProtKB-KW"/>
</dbReference>
<evidence type="ECO:0000259" key="3">
    <source>
        <dbReference type="Pfam" id="PF20737"/>
    </source>
</evidence>
<dbReference type="OrthoDB" id="654211at2759"/>
<evidence type="ECO:0000313" key="4">
    <source>
        <dbReference type="EMBL" id="KAF2014206.1"/>
    </source>
</evidence>
<protein>
    <submittedName>
        <fullName evidence="4">Glycoside hydrolase family 127 protein</fullName>
    </submittedName>
</protein>
<name>A0A6A5XMR7_9PLEO</name>
<dbReference type="PANTHER" id="PTHR43465">
    <property type="entry name" value="DUF1680 DOMAIN PROTEIN (AFU_ORTHOLOGUE AFUA_1G08910)"/>
    <property type="match status" value="1"/>
</dbReference>
<dbReference type="Pfam" id="PF07944">
    <property type="entry name" value="Beta-AFase-like_GH127_cat"/>
    <property type="match status" value="1"/>
</dbReference>
<feature type="domain" description="Non-reducing end beta-L-arabinofuranosidase-like GH127 catalytic" evidence="1">
    <location>
        <begin position="11"/>
        <end position="424"/>
    </location>
</feature>
<dbReference type="InterPro" id="IPR049049">
    <property type="entry name" value="Beta-AFase-like_GH127_C"/>
</dbReference>
<feature type="domain" description="Non-reducing end beta-L-arabinofuranosidase-like GH127 middle" evidence="2">
    <location>
        <begin position="443"/>
        <end position="537"/>
    </location>
</feature>
<dbReference type="InterPro" id="IPR008928">
    <property type="entry name" value="6-hairpin_glycosidase_sf"/>
</dbReference>
<accession>A0A6A5XMR7</accession>
<dbReference type="Proteomes" id="UP000799778">
    <property type="component" value="Unassembled WGS sequence"/>
</dbReference>
<feature type="domain" description="Non-reducing end beta-L-arabinofuranosidase-like GH127 C-terminal" evidence="3">
    <location>
        <begin position="542"/>
        <end position="655"/>
    </location>
</feature>
<dbReference type="SUPFAM" id="SSF48208">
    <property type="entry name" value="Six-hairpin glycosidases"/>
    <property type="match status" value="1"/>
</dbReference>